<dbReference type="GO" id="GO:0043315">
    <property type="term" value="P:positive regulation of neutrophil degranulation"/>
    <property type="evidence" value="ECO:0007669"/>
    <property type="project" value="TreeGrafter"/>
</dbReference>
<accession>A0A9B0TVH8</accession>
<dbReference type="InterPro" id="IPR051899">
    <property type="entry name" value="Fert-Immune_med_protein"/>
</dbReference>
<feature type="domain" description="UPAR/Ly6" evidence="7">
    <location>
        <begin position="134"/>
        <end position="212"/>
    </location>
</feature>
<gene>
    <name evidence="9" type="primary">CD177</name>
</gene>
<dbReference type="GO" id="GO:0045217">
    <property type="term" value="P:cell-cell junction maintenance"/>
    <property type="evidence" value="ECO:0007669"/>
    <property type="project" value="TreeGrafter"/>
</dbReference>
<feature type="domain" description="UPAR/Ly6" evidence="7">
    <location>
        <begin position="326"/>
        <end position="395"/>
    </location>
</feature>
<dbReference type="GO" id="GO:0044853">
    <property type="term" value="C:plasma membrane raft"/>
    <property type="evidence" value="ECO:0007669"/>
    <property type="project" value="TreeGrafter"/>
</dbReference>
<evidence type="ECO:0000259" key="7">
    <source>
        <dbReference type="Pfam" id="PF00021"/>
    </source>
</evidence>
<keyword evidence="2" id="KW-1003">Cell membrane</keyword>
<evidence type="ECO:0000256" key="6">
    <source>
        <dbReference type="SAM" id="SignalP"/>
    </source>
</evidence>
<dbReference type="GO" id="GO:0007159">
    <property type="term" value="P:leukocyte cell-cell adhesion"/>
    <property type="evidence" value="ECO:0007669"/>
    <property type="project" value="TreeGrafter"/>
</dbReference>
<sequence length="424" mass="45706">MSPTPLLVLLGVTLILPRVKTLTCQQGTLNKVYNVTELPLQWTAEQGDCEEGWGCQDTMMLIHNGPLVNLVLIKGCTQDPDQEVQVTEHRSSPGLSITSYTHVCRNNLCNNLANSIPLWEPLQPLTTVTPPSEALQCPICMSTNGCPERGTKFLCPPGTTDCYNGVVTLSKGDTTTNMRVQGCLAQGGCNLLNGTQRIGALSLSENCNANDFLSCHSGIMVKTLPELSREPVEWTTYSSKMCNIGEVCQETLLLIDSGYKSLLLGSKGCTLPGTQDSQKVSIHSGPPNVLAASYTHVCNSNWCNKADNSSVLLNTLPRPASPAPEGFKCPVCVNVFGICWDSKIITCPVNATYCYTGYIHLNGGGVSTIMNVQGCMVKSSSRLFKNTQNIGVFSVIEETQNEPPSQDGVAPAPYLTWVEPPTLP</sequence>
<evidence type="ECO:0000256" key="1">
    <source>
        <dbReference type="ARBA" id="ARBA00004236"/>
    </source>
</evidence>
<dbReference type="InterPro" id="IPR016054">
    <property type="entry name" value="LY6_UPA_recep-like"/>
</dbReference>
<proteinExistence type="predicted"/>
<feature type="signal peptide" evidence="6">
    <location>
        <begin position="1"/>
        <end position="21"/>
    </location>
</feature>
<dbReference type="GO" id="GO:0098742">
    <property type="term" value="P:cell-cell adhesion via plasma-membrane adhesion molecules"/>
    <property type="evidence" value="ECO:0007669"/>
    <property type="project" value="TreeGrafter"/>
</dbReference>
<dbReference type="PANTHER" id="PTHR16529">
    <property type="entry name" value="CD177 ANTIGEN"/>
    <property type="match status" value="1"/>
</dbReference>
<keyword evidence="5" id="KW-0325">Glycoprotein</keyword>
<dbReference type="GO" id="GO:2001044">
    <property type="term" value="P:regulation of integrin-mediated signaling pathway"/>
    <property type="evidence" value="ECO:0007669"/>
    <property type="project" value="TreeGrafter"/>
</dbReference>
<keyword evidence="4" id="KW-0472">Membrane</keyword>
<dbReference type="AlphaFoldDB" id="A0A9B0TVH8"/>
<keyword evidence="8" id="KW-1185">Reference proteome</keyword>
<dbReference type="PANTHER" id="PTHR16529:SF8">
    <property type="entry name" value="CD177 ANTIGEN"/>
    <property type="match status" value="1"/>
</dbReference>
<feature type="domain" description="UPAR/Ly6" evidence="7">
    <location>
        <begin position="241"/>
        <end position="305"/>
    </location>
</feature>
<dbReference type="Proteomes" id="UP000504623">
    <property type="component" value="Unplaced"/>
</dbReference>
<organism evidence="8 9">
    <name type="scientific">Chrysochloris asiatica</name>
    <name type="common">Cape golden mole</name>
    <dbReference type="NCBI Taxonomy" id="185453"/>
    <lineage>
        <taxon>Eukaryota</taxon>
        <taxon>Metazoa</taxon>
        <taxon>Chordata</taxon>
        <taxon>Craniata</taxon>
        <taxon>Vertebrata</taxon>
        <taxon>Euteleostomi</taxon>
        <taxon>Mammalia</taxon>
        <taxon>Eutheria</taxon>
        <taxon>Afrotheria</taxon>
        <taxon>Chrysochloridae</taxon>
        <taxon>Chrysochlorinae</taxon>
        <taxon>Chrysochloris</taxon>
    </lineage>
</organism>
<dbReference type="CDD" id="cd23637">
    <property type="entry name" value="TFP_LU_ECD_CD177_rpt4"/>
    <property type="match status" value="1"/>
</dbReference>
<dbReference type="CDD" id="cd23623">
    <property type="entry name" value="TFP_LU_ECD_CD177_rpt1"/>
    <property type="match status" value="1"/>
</dbReference>
<dbReference type="RefSeq" id="XP_006871568.1">
    <property type="nucleotide sequence ID" value="XM_006871506.1"/>
</dbReference>
<evidence type="ECO:0000256" key="2">
    <source>
        <dbReference type="ARBA" id="ARBA00022475"/>
    </source>
</evidence>
<evidence type="ECO:0000313" key="9">
    <source>
        <dbReference type="RefSeq" id="XP_006871568.1"/>
    </source>
</evidence>
<dbReference type="CDD" id="cd23636">
    <property type="entry name" value="TFP_LU_ECD_CD177_rpt2"/>
    <property type="match status" value="1"/>
</dbReference>
<dbReference type="CTD" id="57126"/>
<dbReference type="CDD" id="cd23624">
    <property type="entry name" value="TFP_LU_ECD_CD177_rpt3"/>
    <property type="match status" value="1"/>
</dbReference>
<evidence type="ECO:0000256" key="3">
    <source>
        <dbReference type="ARBA" id="ARBA00022729"/>
    </source>
</evidence>
<keyword evidence="3 6" id="KW-0732">Signal</keyword>
<evidence type="ECO:0000256" key="5">
    <source>
        <dbReference type="ARBA" id="ARBA00023180"/>
    </source>
</evidence>
<evidence type="ECO:0000256" key="4">
    <source>
        <dbReference type="ARBA" id="ARBA00023136"/>
    </source>
</evidence>
<dbReference type="InterPro" id="IPR045860">
    <property type="entry name" value="Snake_toxin-like_sf"/>
</dbReference>
<reference evidence="9" key="1">
    <citation type="submission" date="2025-08" db="UniProtKB">
        <authorList>
            <consortium name="RefSeq"/>
        </authorList>
    </citation>
    <scope>IDENTIFICATION</scope>
    <source>
        <tissue evidence="9">Spleen</tissue>
    </source>
</reference>
<feature type="chain" id="PRO_5038952720" evidence="6">
    <location>
        <begin position="22"/>
        <end position="424"/>
    </location>
</feature>
<dbReference type="Pfam" id="PF00021">
    <property type="entry name" value="UPAR_LY6"/>
    <property type="match status" value="3"/>
</dbReference>
<dbReference type="SUPFAM" id="SSF57302">
    <property type="entry name" value="Snake toxin-like"/>
    <property type="match status" value="2"/>
</dbReference>
<dbReference type="OrthoDB" id="9538399at2759"/>
<dbReference type="GeneID" id="102842926"/>
<protein>
    <submittedName>
        <fullName evidence="9">CD177 antigen</fullName>
    </submittedName>
</protein>
<comment type="subcellular location">
    <subcellularLocation>
        <location evidence="1">Cell membrane</location>
    </subcellularLocation>
</comment>
<name>A0A9B0TVH8_CHRAS</name>
<evidence type="ECO:0000313" key="8">
    <source>
        <dbReference type="Proteomes" id="UP000504623"/>
    </source>
</evidence>